<dbReference type="GO" id="GO:0061504">
    <property type="term" value="P:cyclic threonylcarbamoyladenosine biosynthetic process"/>
    <property type="evidence" value="ECO:0007669"/>
    <property type="project" value="TreeGrafter"/>
</dbReference>
<keyword evidence="2" id="KW-0808">Transferase</keyword>
<keyword evidence="2" id="KW-0548">Nucleotidyltransferase</keyword>
<dbReference type="GO" id="GO:0008641">
    <property type="term" value="F:ubiquitin-like modifier activating enzyme activity"/>
    <property type="evidence" value="ECO:0007669"/>
    <property type="project" value="InterPro"/>
</dbReference>
<dbReference type="InterPro" id="IPR045886">
    <property type="entry name" value="ThiF/MoeB/HesA"/>
</dbReference>
<dbReference type="PATRIC" id="fig|307121.4.peg.11"/>
<protein>
    <submittedName>
        <fullName evidence="2">Molybdopterin or thiamine biosynthesis adenylyltransferase</fullName>
    </submittedName>
</protein>
<dbReference type="Pfam" id="PF00899">
    <property type="entry name" value="ThiF"/>
    <property type="match status" value="1"/>
</dbReference>
<dbReference type="EMBL" id="LT598496">
    <property type="protein sequence ID" value="SBV24591.1"/>
    <property type="molecule type" value="Genomic_DNA"/>
</dbReference>
<accession>A0A1C3MW89</accession>
<gene>
    <name evidence="2" type="ORF">GA0070620_0011</name>
</gene>
<sequence length="427" mass="45490">MNRLLVMVPREGVDRLRAAGSHGSATFRVSDAENVGYLCAISVKEGLTLPVGMTPRTHFLNSGEARQGGFWYRATADLHVHGMAAGHRQSALTVAYFAEQVRSGFKNPGRSDYIALTYAPNAEIDHPGAGVAEFAAWLVTADGVKPLDVACEPQVVGDAQLVPQWPVDPLAAATVTVVGTGSIGGATVHALADYGVGRLVLVDPDRLLWHNLVRHVSGPAQVGKMKVFALRDDLEKLRPDIHIEPHALDVIRDADKVRPLLARSDLVVCTADGVAPRRVVSHLARRAGLEAVLACVLEDGGIGEILRLRPWPDRGCLVCQRQALTDAGAIDPEPALDAGYGTGTRHRPMTAVGSDLHLVGQLAAKAAVATLLECAGHPDQRLPGDHGLLALRPKPGWPPPFDLARAGELRWLDARPPVSGCPTCEEP</sequence>
<keyword evidence="3" id="KW-1185">Reference proteome</keyword>
<dbReference type="PANTHER" id="PTHR43267:SF1">
    <property type="entry name" value="TRNA THREONYLCARBAMOYLADENOSINE DEHYDRATASE"/>
    <property type="match status" value="1"/>
</dbReference>
<proteinExistence type="predicted"/>
<evidence type="ECO:0000313" key="3">
    <source>
        <dbReference type="Proteomes" id="UP000199393"/>
    </source>
</evidence>
<reference evidence="3" key="1">
    <citation type="submission" date="2016-06" db="EMBL/GenBank/DDBJ databases">
        <authorList>
            <person name="Varghese N."/>
        </authorList>
    </citation>
    <scope>NUCLEOTIDE SEQUENCE [LARGE SCALE GENOMIC DNA]</scope>
    <source>
        <strain evidence="3">DSM 45344</strain>
    </source>
</reference>
<name>A0A1C3MW89_9ACTN</name>
<feature type="domain" description="THIF-type NAD/FAD binding fold" evidence="1">
    <location>
        <begin position="169"/>
        <end position="374"/>
    </location>
</feature>
<dbReference type="GO" id="GO:0016779">
    <property type="term" value="F:nucleotidyltransferase activity"/>
    <property type="evidence" value="ECO:0007669"/>
    <property type="project" value="UniProtKB-KW"/>
</dbReference>
<organism evidence="2 3">
    <name type="scientific">Micromonospora krabiensis</name>
    <dbReference type="NCBI Taxonomy" id="307121"/>
    <lineage>
        <taxon>Bacteria</taxon>
        <taxon>Bacillati</taxon>
        <taxon>Actinomycetota</taxon>
        <taxon>Actinomycetes</taxon>
        <taxon>Micromonosporales</taxon>
        <taxon>Micromonosporaceae</taxon>
        <taxon>Micromonospora</taxon>
    </lineage>
</organism>
<dbReference type="STRING" id="307121.GA0070620_0011"/>
<dbReference type="PANTHER" id="PTHR43267">
    <property type="entry name" value="TRNA THREONYLCARBAMOYLADENOSINE DEHYDRATASE"/>
    <property type="match status" value="1"/>
</dbReference>
<dbReference type="GO" id="GO:0061503">
    <property type="term" value="F:tRNA threonylcarbamoyladenosine dehydratase"/>
    <property type="evidence" value="ECO:0007669"/>
    <property type="project" value="TreeGrafter"/>
</dbReference>
<dbReference type="InterPro" id="IPR035985">
    <property type="entry name" value="Ubiquitin-activating_enz"/>
</dbReference>
<dbReference type="InterPro" id="IPR000594">
    <property type="entry name" value="ThiF_NAD_FAD-bd"/>
</dbReference>
<dbReference type="AlphaFoldDB" id="A0A1C3MW89"/>
<dbReference type="SUPFAM" id="SSF69572">
    <property type="entry name" value="Activating enzymes of the ubiquitin-like proteins"/>
    <property type="match status" value="1"/>
</dbReference>
<evidence type="ECO:0000259" key="1">
    <source>
        <dbReference type="Pfam" id="PF00899"/>
    </source>
</evidence>
<dbReference type="Proteomes" id="UP000199393">
    <property type="component" value="Chromosome I"/>
</dbReference>
<dbReference type="Gene3D" id="3.40.50.720">
    <property type="entry name" value="NAD(P)-binding Rossmann-like Domain"/>
    <property type="match status" value="1"/>
</dbReference>
<evidence type="ECO:0000313" key="2">
    <source>
        <dbReference type="EMBL" id="SBV24591.1"/>
    </source>
</evidence>